<reference evidence="2 4" key="1">
    <citation type="journal article" date="2008" name="Science">
        <title>The Physcomitrella genome reveals evolutionary insights into the conquest of land by plants.</title>
        <authorList>
            <person name="Rensing S."/>
            <person name="Lang D."/>
            <person name="Zimmer A."/>
            <person name="Terry A."/>
            <person name="Salamov A."/>
            <person name="Shapiro H."/>
            <person name="Nishiyama T."/>
            <person name="Perroud P.-F."/>
            <person name="Lindquist E."/>
            <person name="Kamisugi Y."/>
            <person name="Tanahashi T."/>
            <person name="Sakakibara K."/>
            <person name="Fujita T."/>
            <person name="Oishi K."/>
            <person name="Shin-I T."/>
            <person name="Kuroki Y."/>
            <person name="Toyoda A."/>
            <person name="Suzuki Y."/>
            <person name="Hashimoto A."/>
            <person name="Yamaguchi K."/>
            <person name="Sugano A."/>
            <person name="Kohara Y."/>
            <person name="Fujiyama A."/>
            <person name="Anterola A."/>
            <person name="Aoki S."/>
            <person name="Ashton N."/>
            <person name="Barbazuk W.B."/>
            <person name="Barker E."/>
            <person name="Bennetzen J."/>
            <person name="Bezanilla M."/>
            <person name="Blankenship R."/>
            <person name="Cho S.H."/>
            <person name="Dutcher S."/>
            <person name="Estelle M."/>
            <person name="Fawcett J.A."/>
            <person name="Gundlach H."/>
            <person name="Hanada K."/>
            <person name="Heyl A."/>
            <person name="Hicks K.A."/>
            <person name="Hugh J."/>
            <person name="Lohr M."/>
            <person name="Mayer K."/>
            <person name="Melkozernov A."/>
            <person name="Murata T."/>
            <person name="Nelson D."/>
            <person name="Pils B."/>
            <person name="Prigge M."/>
            <person name="Reiss B."/>
            <person name="Renner T."/>
            <person name="Rombauts S."/>
            <person name="Rushton P."/>
            <person name="Sanderfoot A."/>
            <person name="Schween G."/>
            <person name="Shiu S.-H."/>
            <person name="Stueber K."/>
            <person name="Theodoulou F.L."/>
            <person name="Tu H."/>
            <person name="Van de Peer Y."/>
            <person name="Verrier P.J."/>
            <person name="Waters E."/>
            <person name="Wood A."/>
            <person name="Yang L."/>
            <person name="Cove D."/>
            <person name="Cuming A."/>
            <person name="Hasebe M."/>
            <person name="Lucas S."/>
            <person name="Mishler D.B."/>
            <person name="Reski R."/>
            <person name="Grigoriev I."/>
            <person name="Quatrano R.S."/>
            <person name="Boore J.L."/>
        </authorList>
    </citation>
    <scope>NUCLEOTIDE SEQUENCE [LARGE SCALE GENOMIC DNA]</scope>
    <source>
        <strain evidence="3 4">cv. Gransden 2004</strain>
    </source>
</reference>
<dbReference type="InParanoid" id="A0A2K1L7A3"/>
<dbReference type="EMBL" id="ABEU02000001">
    <property type="protein sequence ID" value="PNR61926.1"/>
    <property type="molecule type" value="Genomic_DNA"/>
</dbReference>
<sequence>MMGIRACEAPFGAWKSPLTAEFVSGSLDCFEGAAVDSDGQWIWLENRSSKSGCAVLVREGAQPGSNPEDITPSGFWRPLSTA</sequence>
<reference evidence="2 4" key="2">
    <citation type="journal article" date="2018" name="Plant J.">
        <title>The Physcomitrella patens chromosome-scale assembly reveals moss genome structure and evolution.</title>
        <authorList>
            <person name="Lang D."/>
            <person name="Ullrich K.K."/>
            <person name="Murat F."/>
            <person name="Fuchs J."/>
            <person name="Jenkins J."/>
            <person name="Haas F.B."/>
            <person name="Piednoel M."/>
            <person name="Gundlach H."/>
            <person name="Van Bel M."/>
            <person name="Meyberg R."/>
            <person name="Vives C."/>
            <person name="Morata J."/>
            <person name="Symeonidi A."/>
            <person name="Hiss M."/>
            <person name="Muchero W."/>
            <person name="Kamisugi Y."/>
            <person name="Saleh O."/>
            <person name="Blanc G."/>
            <person name="Decker E.L."/>
            <person name="van Gessel N."/>
            <person name="Grimwood J."/>
            <person name="Hayes R.D."/>
            <person name="Graham S.W."/>
            <person name="Gunter L.E."/>
            <person name="McDaniel S.F."/>
            <person name="Hoernstein S.N.W."/>
            <person name="Larsson A."/>
            <person name="Li F.W."/>
            <person name="Perroud P.F."/>
            <person name="Phillips J."/>
            <person name="Ranjan P."/>
            <person name="Rokshar D.S."/>
            <person name="Rothfels C.J."/>
            <person name="Schneider L."/>
            <person name="Shu S."/>
            <person name="Stevenson D.W."/>
            <person name="Thummler F."/>
            <person name="Tillich M."/>
            <person name="Villarreal Aguilar J.C."/>
            <person name="Widiez T."/>
            <person name="Wong G.K."/>
            <person name="Wymore A."/>
            <person name="Zhang Y."/>
            <person name="Zimmer A.D."/>
            <person name="Quatrano R.S."/>
            <person name="Mayer K.F.X."/>
            <person name="Goodstein D."/>
            <person name="Casacuberta J.M."/>
            <person name="Vandepoele K."/>
            <person name="Reski R."/>
            <person name="Cuming A.C."/>
            <person name="Tuskan G.A."/>
            <person name="Maumus F."/>
            <person name="Salse J."/>
            <person name="Schmutz J."/>
            <person name="Rensing S.A."/>
        </authorList>
    </citation>
    <scope>NUCLEOTIDE SEQUENCE [LARGE SCALE GENOMIC DNA]</scope>
    <source>
        <strain evidence="3 4">cv. Gransden 2004</strain>
    </source>
</reference>
<keyword evidence="4" id="KW-1185">Reference proteome</keyword>
<evidence type="ECO:0000313" key="2">
    <source>
        <dbReference type="EMBL" id="PNR61926.1"/>
    </source>
</evidence>
<dbReference type="STRING" id="3218.A0A2K1L7A3"/>
<organism evidence="2">
    <name type="scientific">Physcomitrium patens</name>
    <name type="common">Spreading-leaved earth moss</name>
    <name type="synonym">Physcomitrella patens</name>
    <dbReference type="NCBI Taxonomy" id="3218"/>
    <lineage>
        <taxon>Eukaryota</taxon>
        <taxon>Viridiplantae</taxon>
        <taxon>Streptophyta</taxon>
        <taxon>Embryophyta</taxon>
        <taxon>Bryophyta</taxon>
        <taxon>Bryophytina</taxon>
        <taxon>Bryopsida</taxon>
        <taxon>Funariidae</taxon>
        <taxon>Funariales</taxon>
        <taxon>Funariaceae</taxon>
        <taxon>Physcomitrium</taxon>
    </lineage>
</organism>
<dbReference type="AlphaFoldDB" id="A0A2K1L7A3"/>
<reference evidence="3" key="3">
    <citation type="submission" date="2020-12" db="UniProtKB">
        <authorList>
            <consortium name="EnsemblPlants"/>
        </authorList>
    </citation>
    <scope>IDENTIFICATION</scope>
</reference>
<gene>
    <name evidence="2" type="ORF">PHYPA_000350</name>
</gene>
<evidence type="ECO:0000313" key="3">
    <source>
        <dbReference type="EnsemblPlants" id="Pp3c1_7820V3.1"/>
    </source>
</evidence>
<dbReference type="Gramene" id="Pp3c1_7820V3.1">
    <property type="protein sequence ID" value="Pp3c1_7820V3.1"/>
    <property type="gene ID" value="Pp3c1_7820"/>
</dbReference>
<evidence type="ECO:0000313" key="4">
    <source>
        <dbReference type="Proteomes" id="UP000006727"/>
    </source>
</evidence>
<dbReference type="Proteomes" id="UP000006727">
    <property type="component" value="Chromosome 1"/>
</dbReference>
<protein>
    <submittedName>
        <fullName evidence="2 3">Uncharacterized protein</fullName>
    </submittedName>
</protein>
<feature type="region of interest" description="Disordered" evidence="1">
    <location>
        <begin position="60"/>
        <end position="82"/>
    </location>
</feature>
<accession>A0A2K1L7A3</accession>
<name>A0A2K1L7A3_PHYPA</name>
<dbReference type="EnsemblPlants" id="Pp3c1_7820V3.1">
    <property type="protein sequence ID" value="Pp3c1_7820V3.1"/>
    <property type="gene ID" value="Pp3c1_7820"/>
</dbReference>
<evidence type="ECO:0000256" key="1">
    <source>
        <dbReference type="SAM" id="MobiDB-lite"/>
    </source>
</evidence>
<proteinExistence type="predicted"/>